<proteinExistence type="predicted"/>
<feature type="transmembrane region" description="Helical" evidence="5">
    <location>
        <begin position="225"/>
        <end position="257"/>
    </location>
</feature>
<evidence type="ECO:0000256" key="4">
    <source>
        <dbReference type="ARBA" id="ARBA00023136"/>
    </source>
</evidence>
<keyword evidence="4 5" id="KW-0472">Membrane</keyword>
<gene>
    <name evidence="6" type="ORF">DVA86_25205</name>
</gene>
<evidence type="ECO:0000256" key="3">
    <source>
        <dbReference type="ARBA" id="ARBA00022989"/>
    </source>
</evidence>
<keyword evidence="3 5" id="KW-1133">Transmembrane helix</keyword>
<feature type="transmembrane region" description="Helical" evidence="5">
    <location>
        <begin position="306"/>
        <end position="325"/>
    </location>
</feature>
<dbReference type="PANTHER" id="PTHR43077">
    <property type="entry name" value="TRANSPORT PERMEASE YVFS-RELATED"/>
    <property type="match status" value="1"/>
</dbReference>
<reference evidence="6 7" key="1">
    <citation type="submission" date="2018-07" db="EMBL/GenBank/DDBJ databases">
        <title>Draft genome of the type strain Streptomyces armeniacus ATCC 15676.</title>
        <authorList>
            <person name="Labana P."/>
            <person name="Gosse J.T."/>
            <person name="Boddy C.N."/>
        </authorList>
    </citation>
    <scope>NUCLEOTIDE SEQUENCE [LARGE SCALE GENOMIC DNA]</scope>
    <source>
        <strain evidence="6 7">ATCC 15676</strain>
    </source>
</reference>
<dbReference type="InterPro" id="IPR051328">
    <property type="entry name" value="T7SS_ABC-Transporter"/>
</dbReference>
<dbReference type="EMBL" id="CP031320">
    <property type="protein sequence ID" value="AXK35458.1"/>
    <property type="molecule type" value="Genomic_DNA"/>
</dbReference>
<evidence type="ECO:0000256" key="1">
    <source>
        <dbReference type="ARBA" id="ARBA00004141"/>
    </source>
</evidence>
<dbReference type="GO" id="GO:0016020">
    <property type="term" value="C:membrane"/>
    <property type="evidence" value="ECO:0007669"/>
    <property type="project" value="UniProtKB-SubCell"/>
</dbReference>
<feature type="transmembrane region" description="Helical" evidence="5">
    <location>
        <begin position="192"/>
        <end position="213"/>
    </location>
</feature>
<evidence type="ECO:0000313" key="6">
    <source>
        <dbReference type="EMBL" id="AXK35458.1"/>
    </source>
</evidence>
<keyword evidence="7" id="KW-1185">Reference proteome</keyword>
<evidence type="ECO:0000256" key="2">
    <source>
        <dbReference type="ARBA" id="ARBA00022692"/>
    </source>
</evidence>
<dbReference type="AlphaFoldDB" id="A0A345XUZ2"/>
<organism evidence="6 7">
    <name type="scientific">Streptomyces armeniacus</name>
    <dbReference type="NCBI Taxonomy" id="83291"/>
    <lineage>
        <taxon>Bacteria</taxon>
        <taxon>Bacillati</taxon>
        <taxon>Actinomycetota</taxon>
        <taxon>Actinomycetes</taxon>
        <taxon>Kitasatosporales</taxon>
        <taxon>Streptomycetaceae</taxon>
        <taxon>Streptomyces</taxon>
    </lineage>
</organism>
<comment type="subcellular location">
    <subcellularLocation>
        <location evidence="1">Membrane</location>
        <topology evidence="1">Multi-pass membrane protein</topology>
    </subcellularLocation>
</comment>
<dbReference type="Proteomes" id="UP000254425">
    <property type="component" value="Chromosome"/>
</dbReference>
<protein>
    <submittedName>
        <fullName evidence="6">DUF3533 domain-containing protein</fullName>
    </submittedName>
</protein>
<evidence type="ECO:0000256" key="5">
    <source>
        <dbReference type="SAM" id="Phobius"/>
    </source>
</evidence>
<accession>A0A345XUZ2</accession>
<sequence length="343" mass="35585">MRNSPLVAELRDAITPRAFLLMLGVLLVQLGFLLSYIGAFHHPEPQRVPLAVVAPDRVADRLDALPGEPVRSTVVRDEGEARARIMRRDAQGAYVMNPDGRQDTLLIASGAGSSVTSAVTEIGRELARDQGRTLTTEDIAPAGAQDKGSLTAFYLVVGWLVGGYLAASMLGVTAGARPATLRRAVVRLAATAVYAAVSGLGGAVIVGPVLGALPGHLPELWGIGALVVFAAGTLTIALQVLFGVFGIGLAIVLLVVLGNPSAGGAYQEHMIPAFWRAIGDWLPPGAGVSAVRNTVYFHGHALAAPMWVLAGWAVAGAVVTLLLAARRRAADPPGLRGYSGLPV</sequence>
<dbReference type="KEGG" id="sarm:DVA86_25205"/>
<feature type="transmembrane region" description="Helical" evidence="5">
    <location>
        <begin position="152"/>
        <end position="172"/>
    </location>
</feature>
<dbReference type="RefSeq" id="WP_208881634.1">
    <property type="nucleotide sequence ID" value="NZ_CP031320.1"/>
</dbReference>
<evidence type="ECO:0000313" key="7">
    <source>
        <dbReference type="Proteomes" id="UP000254425"/>
    </source>
</evidence>
<keyword evidence="2 5" id="KW-0812">Transmembrane</keyword>
<name>A0A345XUZ2_9ACTN</name>
<dbReference type="PANTHER" id="PTHR43077:SF10">
    <property type="entry name" value="TRANSPORT PERMEASE PROTEIN"/>
    <property type="match status" value="1"/>
</dbReference>
<feature type="transmembrane region" description="Helical" evidence="5">
    <location>
        <begin position="20"/>
        <end position="40"/>
    </location>
</feature>